<protein>
    <submittedName>
        <fullName evidence="9">Long-chain fatty acid transporter</fullName>
    </submittedName>
</protein>
<feature type="signal peptide" evidence="8">
    <location>
        <begin position="1"/>
        <end position="17"/>
    </location>
</feature>
<evidence type="ECO:0000256" key="4">
    <source>
        <dbReference type="ARBA" id="ARBA00022692"/>
    </source>
</evidence>
<evidence type="ECO:0000256" key="3">
    <source>
        <dbReference type="ARBA" id="ARBA00022452"/>
    </source>
</evidence>
<keyword evidence="6" id="KW-0472">Membrane</keyword>
<evidence type="ECO:0000313" key="10">
    <source>
        <dbReference type="Proteomes" id="UP001171916"/>
    </source>
</evidence>
<evidence type="ECO:0000256" key="7">
    <source>
        <dbReference type="ARBA" id="ARBA00023237"/>
    </source>
</evidence>
<evidence type="ECO:0000256" key="5">
    <source>
        <dbReference type="ARBA" id="ARBA00022729"/>
    </source>
</evidence>
<name>A0ABT7Y8E3_9BACT</name>
<comment type="caution">
    <text evidence="9">The sequence shown here is derived from an EMBL/GenBank/DDBJ whole genome shotgun (WGS) entry which is preliminary data.</text>
</comment>
<reference evidence="9" key="1">
    <citation type="submission" date="2023-06" db="EMBL/GenBank/DDBJ databases">
        <title>Robiginitalea aurantiacus sp. nov. and Algoriphagus sediminis sp. nov., isolated from coastal sediment.</title>
        <authorList>
            <person name="Zhou Z.Y."/>
            <person name="An J."/>
            <person name="Jia Y.W."/>
            <person name="Du Z.J."/>
        </authorList>
    </citation>
    <scope>NUCLEOTIDE SEQUENCE</scope>
    <source>
        <strain evidence="9">C2-7</strain>
    </source>
</reference>
<keyword evidence="5 8" id="KW-0732">Signal</keyword>
<evidence type="ECO:0000256" key="1">
    <source>
        <dbReference type="ARBA" id="ARBA00004571"/>
    </source>
</evidence>
<keyword evidence="4" id="KW-0812">Transmembrane</keyword>
<organism evidence="9 10">
    <name type="scientific">Algoriphagus sediminis</name>
    <dbReference type="NCBI Taxonomy" id="3057113"/>
    <lineage>
        <taxon>Bacteria</taxon>
        <taxon>Pseudomonadati</taxon>
        <taxon>Bacteroidota</taxon>
        <taxon>Cytophagia</taxon>
        <taxon>Cytophagales</taxon>
        <taxon>Cyclobacteriaceae</taxon>
        <taxon>Algoriphagus</taxon>
    </lineage>
</organism>
<dbReference type="EMBL" id="JAUEPH010000001">
    <property type="protein sequence ID" value="MDN3202725.1"/>
    <property type="molecule type" value="Genomic_DNA"/>
</dbReference>
<evidence type="ECO:0000256" key="6">
    <source>
        <dbReference type="ARBA" id="ARBA00023136"/>
    </source>
</evidence>
<evidence type="ECO:0000313" key="9">
    <source>
        <dbReference type="EMBL" id="MDN3202725.1"/>
    </source>
</evidence>
<keyword evidence="3" id="KW-1134">Transmembrane beta strand</keyword>
<gene>
    <name evidence="9" type="ORF">QVH07_01135</name>
</gene>
<keyword evidence="10" id="KW-1185">Reference proteome</keyword>
<dbReference type="Gene3D" id="2.40.160.60">
    <property type="entry name" value="Outer membrane protein transport protein (OMPP1/FadL/TodX)"/>
    <property type="match status" value="1"/>
</dbReference>
<dbReference type="InterPro" id="IPR005017">
    <property type="entry name" value="OMPP1/FadL/TodX"/>
</dbReference>
<dbReference type="Proteomes" id="UP001171916">
    <property type="component" value="Unassembled WGS sequence"/>
</dbReference>
<evidence type="ECO:0000256" key="8">
    <source>
        <dbReference type="SAM" id="SignalP"/>
    </source>
</evidence>
<keyword evidence="7" id="KW-0998">Cell outer membrane</keyword>
<proteinExistence type="inferred from homology"/>
<evidence type="ECO:0000256" key="2">
    <source>
        <dbReference type="ARBA" id="ARBA00008163"/>
    </source>
</evidence>
<comment type="subcellular location">
    <subcellularLocation>
        <location evidence="1">Cell outer membrane</location>
        <topology evidence="1">Multi-pass membrane protein</topology>
    </subcellularLocation>
</comment>
<dbReference type="PANTHER" id="PTHR35093">
    <property type="entry name" value="OUTER MEMBRANE PROTEIN NMB0088-RELATED"/>
    <property type="match status" value="1"/>
</dbReference>
<accession>A0ABT7Y8E3</accession>
<comment type="similarity">
    <text evidence="2">Belongs to the OmpP1/FadL family.</text>
</comment>
<dbReference type="RefSeq" id="WP_289998282.1">
    <property type="nucleotide sequence ID" value="NZ_JAUEPH010000001.1"/>
</dbReference>
<feature type="chain" id="PRO_5046272819" evidence="8">
    <location>
        <begin position="18"/>
        <end position="506"/>
    </location>
</feature>
<sequence>MRIFLSALLITFFTVHASFSQSGYFEDALRFSNAMPSGNARIMGVGGTQWSLGGDVSNIAGNPAGLGFFRTSEGSITLGYTARNVDATYLGQRRSYSTPNFHLPNLSFVLASPKRDLLGRSAFKGGSFGVSIQRIANFNNEFGYFSDQQGETSIIDFFIQDSFGVPENQIQNFGLTGLAYTTYQINPIFEDEDGNIIPNPDTYASFVLGFPFQDENILQEGSANQMTFGYGANFNHKFFIGGSLGIRTISFGSRKIYNEEFFDDPATLNNSSLREDLFINGTGINLSVGMIYKPIDYWNIGFNFQSPTWFSMNEEYSASIIANYANYYFEPEDRVLSREEAFTDIFLNRYNLNTPLRLGGGTTFFLGKNGFISADVDWVDYSNANFRTNDFDPRPDNEAISRLYGSTINFRVGAEFVLNMLRLRGGYGVFGDPFVNSEIDRSVQQISGGIGVRLGSFTIDFALINQQSDGLYRSYQVLDENNNNIGPSTFLENSLTTGFLTVGLNF</sequence>
<dbReference type="PANTHER" id="PTHR35093:SF8">
    <property type="entry name" value="OUTER MEMBRANE PROTEIN NMB0088-RELATED"/>
    <property type="match status" value="1"/>
</dbReference>
<dbReference type="SUPFAM" id="SSF56935">
    <property type="entry name" value="Porins"/>
    <property type="match status" value="1"/>
</dbReference>